<reference evidence="2" key="1">
    <citation type="submission" date="2022-04" db="EMBL/GenBank/DDBJ databases">
        <title>Complete genome sequence of a cyanobacterium, Nostoc sp. SO-36, isolated in Antarctica.</title>
        <authorList>
            <person name="Kanesaki Y."/>
            <person name="Effendi D."/>
            <person name="Sakamoto T."/>
            <person name="Ohtani S."/>
            <person name="Awai K."/>
        </authorList>
    </citation>
    <scope>NUCLEOTIDE SEQUENCE</scope>
    <source>
        <strain evidence="2">SO-36</strain>
    </source>
</reference>
<evidence type="ECO:0000313" key="3">
    <source>
        <dbReference type="Proteomes" id="UP001055453"/>
    </source>
</evidence>
<feature type="region of interest" description="Disordered" evidence="1">
    <location>
        <begin position="1"/>
        <end position="23"/>
    </location>
</feature>
<gene>
    <name evidence="2" type="ORF">ANSO36C_39380</name>
</gene>
<dbReference type="RefSeq" id="WP_251955849.1">
    <property type="nucleotide sequence ID" value="NZ_AP025732.1"/>
</dbReference>
<accession>A0ABM7Z509</accession>
<protein>
    <submittedName>
        <fullName evidence="2">Uncharacterized protein</fullName>
    </submittedName>
</protein>
<organism evidence="2 3">
    <name type="scientific">Nostoc cf. commune SO-36</name>
    <dbReference type="NCBI Taxonomy" id="449208"/>
    <lineage>
        <taxon>Bacteria</taxon>
        <taxon>Bacillati</taxon>
        <taxon>Cyanobacteriota</taxon>
        <taxon>Cyanophyceae</taxon>
        <taxon>Nostocales</taxon>
        <taxon>Nostocaceae</taxon>
        <taxon>Nostoc</taxon>
    </lineage>
</organism>
<evidence type="ECO:0000313" key="2">
    <source>
        <dbReference type="EMBL" id="BDI18136.1"/>
    </source>
</evidence>
<keyword evidence="3" id="KW-1185">Reference proteome</keyword>
<name>A0ABM7Z509_NOSCO</name>
<dbReference type="Proteomes" id="UP001055453">
    <property type="component" value="Chromosome"/>
</dbReference>
<dbReference type="EMBL" id="AP025732">
    <property type="protein sequence ID" value="BDI18136.1"/>
    <property type="molecule type" value="Genomic_DNA"/>
</dbReference>
<evidence type="ECO:0000256" key="1">
    <source>
        <dbReference type="SAM" id="MobiDB-lite"/>
    </source>
</evidence>
<proteinExistence type="predicted"/>
<sequence>MARELPQRKARGQSCYRPPDTLVKKIDDSKKPICNKAGLEVHQLTKKAAFTGRWPTPTP</sequence>